<feature type="region of interest" description="Disordered" evidence="4">
    <location>
        <begin position="620"/>
        <end position="649"/>
    </location>
</feature>
<feature type="compositionally biased region" description="Basic residues" evidence="4">
    <location>
        <begin position="1261"/>
        <end position="1270"/>
    </location>
</feature>
<evidence type="ECO:0000256" key="3">
    <source>
        <dbReference type="ARBA" id="ARBA00022801"/>
    </source>
</evidence>
<sequence>MDNSIRKWRRKYKEWKEVPKDVQQGIITTILEPPAAVLQHVLPPNDGSVSALLDHELPAILSRKVCQADDTMPFLHEPEPNFDETDPDFLSRVMRHPVPPPVFIRSLAKPAKQYWLDGVSSITYEHLPLKGGGFLYPMWIITLWNRILMAHESKEQWATAQSWLDKLMKGKKKVVAEDVRERVENVKELFACLPWNQKKQGLSNGDPIHTLTRYLGPTYTSDSNQADMLELLRLRISTKLDLSRRFTVEDVFMTSKLQEAYTRRQSDVYNIDQGYEWLRNLAAESVKHRKTIITNAHLKGIAVSALGEAENHWIAVALDFKAQVIWIGEPLGGGAPAGLLSLYQWWVSNHTASKWVEKPLPITVQIDGHSCGPLTSNCLEHFVFPEVPLVSTKNVHVYRMDIFCRLAKRVLECLEDDGEDSSQTDGSSQSDSEFDSSDESDDESSSEGDSDYGYGTDGENASDGGLEKSTDDDCSSVNGVGDGTGNSAEDVSGAKSETEDMPVSTDSPISLGVEKPNANPLPEKKSPKASLITRFFMTATPEEKAAQDKRDWDQLANTYDQHQVNEAKQKAKAATKKRLDARERKQEQRARDKIRREALKQKMGLVLRDEQSTRLNVAEVSRPRRALKKDIRAKKKKPQGRKPLKEDGETDLTNWQQPILWSGIVLAAKRTGKPWSPRAIVQELHRVNFELYGRLREQVVGRWIDREAKARGESKWRDEILERVKNGNSPGGQTTRTGILEPYPELRRSINERLESLRFAGVPLTSLSIRAIMVAMISKQAPEIFETVLSDGSRFKCSESFVKDYLHKLNWSKRKATRAAQKLPEDHAEQIYASFLFEALTVRDHGTPAALRVNTDQAQSVYLEGTDHIWNKSGERQVSTIGQEEKRAFTVIPSIAADGTLLPWQAVYHGQTKLSCPDPKTSRGWEELNKLGFRLLPSKSHTYWSTQETMRDLVDNIIAPYFRDVRKKLGLSPDHRAIWRIDCWSVHRSEEFLGWMKTAHHDITIIFVPGGCTGLFQPLDVGIQRVMKLAMRRSSHRDIVGELMEKLEQHAEKQLSEAEAVADFKLDVRLKTVRDRSAGWMLYSYREINDQELIMKAFELCRVPDQPFNLSHASITSPEALAALRDLPTQNLNLYKKIIGLGTAEPADNGVKEAAFEDLDAVVDESDVVTTDLIQFLKKGEQGLRKGLAVNDDGNLVRSTQADEPNVDIGGLDIGERNGEKKVLKETRLGRRVVAPKRFGGSELWDANDDDDEDPLPQPKKNARKQKRKVSSSEDKGKKSKKSRKGRKSSAE</sequence>
<proteinExistence type="inferred from homology"/>
<dbReference type="InterPro" id="IPR003653">
    <property type="entry name" value="Peptidase_C48_C"/>
</dbReference>
<name>A0AAW0BEF1_9AGAR</name>
<dbReference type="GO" id="GO:0006508">
    <property type="term" value="P:proteolysis"/>
    <property type="evidence" value="ECO:0007669"/>
    <property type="project" value="UniProtKB-KW"/>
</dbReference>
<keyword evidence="2" id="KW-0645">Protease</keyword>
<dbReference type="GO" id="GO:0008234">
    <property type="term" value="F:cysteine-type peptidase activity"/>
    <property type="evidence" value="ECO:0007669"/>
    <property type="project" value="InterPro"/>
</dbReference>
<evidence type="ECO:0000259" key="5">
    <source>
        <dbReference type="PROSITE" id="PS50600"/>
    </source>
</evidence>
<dbReference type="Pfam" id="PF03184">
    <property type="entry name" value="DDE_1"/>
    <property type="match status" value="1"/>
</dbReference>
<reference evidence="6 7" key="1">
    <citation type="submission" date="2024-01" db="EMBL/GenBank/DDBJ databases">
        <title>A draft genome for a cacao thread blight-causing isolate of Paramarasmius palmivorus.</title>
        <authorList>
            <person name="Baruah I.K."/>
            <person name="Bukari Y."/>
            <person name="Amoako-Attah I."/>
            <person name="Meinhardt L.W."/>
            <person name="Bailey B.A."/>
            <person name="Cohen S.P."/>
        </authorList>
    </citation>
    <scope>NUCLEOTIDE SEQUENCE [LARGE SCALE GENOMIC DNA]</scope>
    <source>
        <strain evidence="6 7">GH-12</strain>
    </source>
</reference>
<dbReference type="EMBL" id="JAYKXP010000119">
    <property type="protein sequence ID" value="KAK7024599.1"/>
    <property type="molecule type" value="Genomic_DNA"/>
</dbReference>
<feature type="region of interest" description="Disordered" evidence="4">
    <location>
        <begin position="1241"/>
        <end position="1292"/>
    </location>
</feature>
<feature type="compositionally biased region" description="Acidic residues" evidence="4">
    <location>
        <begin position="1246"/>
        <end position="1255"/>
    </location>
</feature>
<dbReference type="GO" id="GO:0003676">
    <property type="term" value="F:nucleic acid binding"/>
    <property type="evidence" value="ECO:0007669"/>
    <property type="project" value="InterPro"/>
</dbReference>
<feature type="compositionally biased region" description="Basic residues" evidence="4">
    <location>
        <begin position="1278"/>
        <end position="1292"/>
    </location>
</feature>
<dbReference type="InterPro" id="IPR038765">
    <property type="entry name" value="Papain-like_cys_pep_sf"/>
</dbReference>
<dbReference type="PROSITE" id="PS50600">
    <property type="entry name" value="ULP_PROTEASE"/>
    <property type="match status" value="1"/>
</dbReference>
<evidence type="ECO:0000313" key="7">
    <source>
        <dbReference type="Proteomes" id="UP001383192"/>
    </source>
</evidence>
<keyword evidence="7" id="KW-1185">Reference proteome</keyword>
<accession>A0AAW0BEF1</accession>
<feature type="compositionally biased region" description="Basic and acidic residues" evidence="4">
    <location>
        <begin position="577"/>
        <end position="592"/>
    </location>
</feature>
<keyword evidence="3" id="KW-0378">Hydrolase</keyword>
<organism evidence="6 7">
    <name type="scientific">Paramarasmius palmivorus</name>
    <dbReference type="NCBI Taxonomy" id="297713"/>
    <lineage>
        <taxon>Eukaryota</taxon>
        <taxon>Fungi</taxon>
        <taxon>Dikarya</taxon>
        <taxon>Basidiomycota</taxon>
        <taxon>Agaricomycotina</taxon>
        <taxon>Agaricomycetes</taxon>
        <taxon>Agaricomycetidae</taxon>
        <taxon>Agaricales</taxon>
        <taxon>Marasmiineae</taxon>
        <taxon>Marasmiaceae</taxon>
        <taxon>Paramarasmius</taxon>
    </lineage>
</organism>
<feature type="compositionally biased region" description="Basic residues" evidence="4">
    <location>
        <begin position="623"/>
        <end position="642"/>
    </location>
</feature>
<dbReference type="SUPFAM" id="SSF54001">
    <property type="entry name" value="Cysteine proteinases"/>
    <property type="match status" value="1"/>
</dbReference>
<gene>
    <name evidence="6" type="ORF">VNI00_016160</name>
</gene>
<feature type="region of interest" description="Disordered" evidence="4">
    <location>
        <begin position="563"/>
        <end position="592"/>
    </location>
</feature>
<comment type="caution">
    <text evidence="6">The sequence shown here is derived from an EMBL/GenBank/DDBJ whole genome shotgun (WGS) entry which is preliminary data.</text>
</comment>
<evidence type="ECO:0000313" key="6">
    <source>
        <dbReference type="EMBL" id="KAK7024599.1"/>
    </source>
</evidence>
<dbReference type="GO" id="GO:0019783">
    <property type="term" value="F:ubiquitin-like protein peptidase activity"/>
    <property type="evidence" value="ECO:0007669"/>
    <property type="project" value="UniProtKB-ARBA"/>
</dbReference>
<comment type="similarity">
    <text evidence="1">Belongs to the peptidase C48 family.</text>
</comment>
<feature type="region of interest" description="Disordered" evidence="4">
    <location>
        <begin position="417"/>
        <end position="527"/>
    </location>
</feature>
<feature type="compositionally biased region" description="Acidic residues" evidence="4">
    <location>
        <begin position="432"/>
        <end position="450"/>
    </location>
</feature>
<evidence type="ECO:0000256" key="1">
    <source>
        <dbReference type="ARBA" id="ARBA00005234"/>
    </source>
</evidence>
<feature type="domain" description="Ubiquitin-like protease family profile" evidence="5">
    <location>
        <begin position="183"/>
        <end position="382"/>
    </location>
</feature>
<evidence type="ECO:0000256" key="2">
    <source>
        <dbReference type="ARBA" id="ARBA00022670"/>
    </source>
</evidence>
<evidence type="ECO:0000256" key="4">
    <source>
        <dbReference type="SAM" id="MobiDB-lite"/>
    </source>
</evidence>
<dbReference type="Gene3D" id="3.40.395.10">
    <property type="entry name" value="Adenoviral Proteinase, Chain A"/>
    <property type="match status" value="1"/>
</dbReference>
<dbReference type="Proteomes" id="UP001383192">
    <property type="component" value="Unassembled WGS sequence"/>
</dbReference>
<protein>
    <recommendedName>
        <fullName evidence="5">Ubiquitin-like protease family profile domain-containing protein</fullName>
    </recommendedName>
</protein>
<dbReference type="InterPro" id="IPR004875">
    <property type="entry name" value="DDE_SF_endonuclease_dom"/>
</dbReference>